<sequence length="276" mass="32198">MMLTQQFLNQILFNIDKNQLTILKKESKKLTSLGDNNFNDLNQNQKNILLKSFDKLLNSNYKLLNNDLDVLFNKDTSFNDFFKITRLSRDDSFSLFWDHIQLVDALNNDLNKQNFNNLQIFLANFGALKIQDQTLDAFWNEAISQKNSDILAQSVFVLSLYSLLSHLDILTHHSIFKEIEPICLGWFFQKKLNPKTFQWREGKITKISKHKAIWTNPSRSLLTLMATFAALNLDDEKPSTSHGLNFSNYLLNYTEKKENFIKKANEGFSITYTDFL</sequence>
<dbReference type="AlphaFoldDB" id="A0A7T9Z5P9"/>
<accession>A0A7T9Z5P9</accession>
<dbReference type="GeneID" id="66213221"/>
<gene>
    <name evidence="1" type="ORF">I6I53_08890</name>
</gene>
<reference evidence="1 2" key="1">
    <citation type="submission" date="2021-01" db="EMBL/GenBank/DDBJ databases">
        <title>FDA dAtabase for Regulatory Grade micrObial Sequences (FDA-ARGOS): Supporting development and validation of Infectious Disease Dx tests.</title>
        <authorList>
            <person name="Sproer C."/>
            <person name="Gronow S."/>
            <person name="Severitt S."/>
            <person name="Schroder I."/>
            <person name="Tallon L."/>
            <person name="Sadzewicz L."/>
            <person name="Zhao X."/>
            <person name="Boylan J."/>
            <person name="Ott S."/>
            <person name="Bowen H."/>
            <person name="Vavikolanu K."/>
            <person name="Mehta A."/>
            <person name="Aluvathingal J."/>
            <person name="Nadendla S."/>
            <person name="Lowell S."/>
            <person name="Myers T."/>
            <person name="Yan Y."/>
            <person name="Sichtig H."/>
        </authorList>
    </citation>
    <scope>NUCLEOTIDE SEQUENCE [LARGE SCALE GENOMIC DNA]</scope>
    <source>
        <strain evidence="1 2">FDAARGOS_1096</strain>
    </source>
</reference>
<organism evidence="1 2">
    <name type="scientific">Acinetobacter ursingii</name>
    <dbReference type="NCBI Taxonomy" id="108980"/>
    <lineage>
        <taxon>Bacteria</taxon>
        <taxon>Pseudomonadati</taxon>
        <taxon>Pseudomonadota</taxon>
        <taxon>Gammaproteobacteria</taxon>
        <taxon>Moraxellales</taxon>
        <taxon>Moraxellaceae</taxon>
        <taxon>Acinetobacter</taxon>
    </lineage>
</organism>
<name>A0A7T9Z5P9_9GAMM</name>
<evidence type="ECO:0000313" key="1">
    <source>
        <dbReference type="EMBL" id="QQT85074.1"/>
    </source>
</evidence>
<dbReference type="RefSeq" id="WP_201686611.1">
    <property type="nucleotide sequence ID" value="NZ_CP068176.1"/>
</dbReference>
<protein>
    <submittedName>
        <fullName evidence="1">Uncharacterized protein</fullName>
    </submittedName>
</protein>
<evidence type="ECO:0000313" key="2">
    <source>
        <dbReference type="Proteomes" id="UP000595320"/>
    </source>
</evidence>
<dbReference type="Proteomes" id="UP000595320">
    <property type="component" value="Chromosome"/>
</dbReference>
<proteinExistence type="predicted"/>
<dbReference type="EMBL" id="CP068176">
    <property type="protein sequence ID" value="QQT85074.1"/>
    <property type="molecule type" value="Genomic_DNA"/>
</dbReference>